<dbReference type="RefSeq" id="WP_269485022.1">
    <property type="nucleotide sequence ID" value="NZ_JAPXGO010000007.1"/>
</dbReference>
<evidence type="ECO:0000313" key="2">
    <source>
        <dbReference type="EMBL" id="MCZ6160374.1"/>
    </source>
</evidence>
<name>A0A9Q4PU08_9BACT</name>
<protein>
    <recommendedName>
        <fullName evidence="4">Ankyrin repeats (3 copies)</fullName>
    </recommendedName>
</protein>
<feature type="chain" id="PRO_5040420996" description="Ankyrin repeats (3 copies)" evidence="1">
    <location>
        <begin position="21"/>
        <end position="267"/>
    </location>
</feature>
<sequence length="267" mass="31161">MKQIFKIIFFVSLMLSFNFANMIKDDKTTLQDQNLTKQVDELYKAIMADDYDKVKAMLDKNPKLVNLGNSNGIAAIPYLLSIEKHRLNLEIINLLIRKETDLSTKGLKEALAYIIAFNSYQDENLSIELTKKLILEGVDLRLLESQNLFNLLKIAYNFDNYELFKIYLKNGVDGRKFDISGSLIADILIIIDENGYSFDIKQPVSKELLEFVKSNEYKNLTYKKIRYLKELSKYYEIKDIHNVDFILKFAEKINDKNILKIIKNEKL</sequence>
<dbReference type="Proteomes" id="UP001075225">
    <property type="component" value="Unassembled WGS sequence"/>
</dbReference>
<gene>
    <name evidence="2" type="ORF">O6B32_07760</name>
</gene>
<evidence type="ECO:0008006" key="4">
    <source>
        <dbReference type="Google" id="ProtNLM"/>
    </source>
</evidence>
<evidence type="ECO:0000256" key="1">
    <source>
        <dbReference type="SAM" id="SignalP"/>
    </source>
</evidence>
<dbReference type="EMBL" id="JAPXGO010000007">
    <property type="protein sequence ID" value="MCZ6160374.1"/>
    <property type="molecule type" value="Genomic_DNA"/>
</dbReference>
<dbReference type="AlphaFoldDB" id="A0A9Q4PU08"/>
<reference evidence="2" key="1">
    <citation type="submission" date="2022-12" db="EMBL/GenBank/DDBJ databases">
        <title>Species Delineation and Comparative Genomics within the Campylobacter ureolyticus Complex.</title>
        <authorList>
            <person name="Maki J."/>
            <person name="Howard M."/>
            <person name="Connelly S."/>
            <person name="Hardy D.J."/>
            <person name="Cameron A."/>
        </authorList>
    </citation>
    <scope>NUCLEOTIDE SEQUENCE</scope>
    <source>
        <strain evidence="2">URMC_787</strain>
    </source>
</reference>
<keyword evidence="1" id="KW-0732">Signal</keyword>
<dbReference type="Gene3D" id="1.25.40.20">
    <property type="entry name" value="Ankyrin repeat-containing domain"/>
    <property type="match status" value="1"/>
</dbReference>
<accession>A0A9Q4PU08</accession>
<dbReference type="SUPFAM" id="SSF48403">
    <property type="entry name" value="Ankyrin repeat"/>
    <property type="match status" value="1"/>
</dbReference>
<dbReference type="InterPro" id="IPR036770">
    <property type="entry name" value="Ankyrin_rpt-contain_sf"/>
</dbReference>
<comment type="caution">
    <text evidence="2">The sequence shown here is derived from an EMBL/GenBank/DDBJ whole genome shotgun (WGS) entry which is preliminary data.</text>
</comment>
<feature type="signal peptide" evidence="1">
    <location>
        <begin position="1"/>
        <end position="20"/>
    </location>
</feature>
<organism evidence="2 3">
    <name type="scientific">Campylobacter ureolyticus</name>
    <dbReference type="NCBI Taxonomy" id="827"/>
    <lineage>
        <taxon>Bacteria</taxon>
        <taxon>Pseudomonadati</taxon>
        <taxon>Campylobacterota</taxon>
        <taxon>Epsilonproteobacteria</taxon>
        <taxon>Campylobacterales</taxon>
        <taxon>Campylobacteraceae</taxon>
        <taxon>Campylobacter</taxon>
    </lineage>
</organism>
<evidence type="ECO:0000313" key="3">
    <source>
        <dbReference type="Proteomes" id="UP001075225"/>
    </source>
</evidence>
<proteinExistence type="predicted"/>